<reference evidence="2" key="1">
    <citation type="journal article" date="2020" name="Nat. Commun.">
        <title>Genome sequence of the cluster root forming white lupin.</title>
        <authorList>
            <person name="Hufnagel B."/>
            <person name="Marques A."/>
            <person name="Soriano A."/>
            <person name="Marques L."/>
            <person name="Divol F."/>
            <person name="Doumas P."/>
            <person name="Sallet E."/>
            <person name="Mancinotti D."/>
            <person name="Carrere S."/>
            <person name="Marande W."/>
            <person name="Arribat S."/>
            <person name="Keller J."/>
            <person name="Huneau C."/>
            <person name="Blein T."/>
            <person name="Aime D."/>
            <person name="Laguerre M."/>
            <person name="Taylor J."/>
            <person name="Schubert V."/>
            <person name="Nelson M."/>
            <person name="Geu-Flores F."/>
            <person name="Crespi M."/>
            <person name="Gallardo-Guerrero K."/>
            <person name="Delaux P.-M."/>
            <person name="Salse J."/>
            <person name="Berges H."/>
            <person name="Guyot R."/>
            <person name="Gouzy J."/>
            <person name="Peret B."/>
        </authorList>
    </citation>
    <scope>NUCLEOTIDE SEQUENCE [LARGE SCALE GENOMIC DNA]</scope>
    <source>
        <strain evidence="2">cv. Amiga</strain>
    </source>
</reference>
<protein>
    <submittedName>
        <fullName evidence="1">Uncharacterized protein</fullName>
    </submittedName>
</protein>
<name>A0A6A4R0W4_LUPAL</name>
<comment type="caution">
    <text evidence="1">The sequence shown here is derived from an EMBL/GenBank/DDBJ whole genome shotgun (WGS) entry which is preliminary data.</text>
</comment>
<evidence type="ECO:0000313" key="2">
    <source>
        <dbReference type="Proteomes" id="UP000447434"/>
    </source>
</evidence>
<organism evidence="1 2">
    <name type="scientific">Lupinus albus</name>
    <name type="common">White lupine</name>
    <name type="synonym">Lupinus termis</name>
    <dbReference type="NCBI Taxonomy" id="3870"/>
    <lineage>
        <taxon>Eukaryota</taxon>
        <taxon>Viridiplantae</taxon>
        <taxon>Streptophyta</taxon>
        <taxon>Embryophyta</taxon>
        <taxon>Tracheophyta</taxon>
        <taxon>Spermatophyta</taxon>
        <taxon>Magnoliopsida</taxon>
        <taxon>eudicotyledons</taxon>
        <taxon>Gunneridae</taxon>
        <taxon>Pentapetalae</taxon>
        <taxon>rosids</taxon>
        <taxon>fabids</taxon>
        <taxon>Fabales</taxon>
        <taxon>Fabaceae</taxon>
        <taxon>Papilionoideae</taxon>
        <taxon>50 kb inversion clade</taxon>
        <taxon>genistoids sensu lato</taxon>
        <taxon>core genistoids</taxon>
        <taxon>Genisteae</taxon>
        <taxon>Lupinus</taxon>
    </lineage>
</organism>
<keyword evidence="2" id="KW-1185">Reference proteome</keyword>
<sequence>MVEHHCCFTFGSNQSFLTSLGHGQKYKKSTCLEHYLACYCLGTLVSRNDIIFNNVGHSLTHILDTARVYAWLWTKHLSGLNLINYSDRISKSLACLNIIL</sequence>
<evidence type="ECO:0000313" key="1">
    <source>
        <dbReference type="EMBL" id="KAE9619681.1"/>
    </source>
</evidence>
<gene>
    <name evidence="1" type="ORF">Lalb_Chr02g0155841</name>
</gene>
<dbReference type="EMBL" id="WOCE01000002">
    <property type="protein sequence ID" value="KAE9619681.1"/>
    <property type="molecule type" value="Genomic_DNA"/>
</dbReference>
<dbReference type="AlphaFoldDB" id="A0A6A4R0W4"/>
<accession>A0A6A4R0W4</accession>
<dbReference type="Proteomes" id="UP000447434">
    <property type="component" value="Chromosome 2"/>
</dbReference>
<proteinExistence type="predicted"/>